<dbReference type="Proteomes" id="UP001054821">
    <property type="component" value="Chromosome 6"/>
</dbReference>
<protein>
    <recommendedName>
        <fullName evidence="1">Integrase catalytic domain-containing protein</fullName>
    </recommendedName>
</protein>
<sequence>MTSQLTTPIHERDCAYCGDPRHTRETYFKLHGYPEWWATLKDRTQPDTTHNDIGYGIHSLDKSDSMSWIIDSGATDHMTCSDRAYSAGRTPSGSGSLGLLAYFQQYGIIHETTCPQTPQQNGVAERRNRHLLETTRALLIGAYVPHHHWDDAIVTAVHLINHMPFGVLTFKLHYKCLGNTDPCPMFWYSHPKSLDVWPLFISTKINVANLIPVRFVVFLWVMPLIRKTTVVITFRPDRYKARLVAKGYTQTYGVNYEETLAPIAKLNTVRVLLFLIANLDWPFQFDVKNVFLHGELMEEVYMDIPPGYNTTQTGIHQKERVTTLIICVDDMIITGNDKHEISQLQDYLTTEFEMKNPGGLKYFLGIEVARSQEGIFLSQRKYVLDLLTDIGMLGCKHGDTPIVQNHHFGEYLDQVPTNKERYQRLVGRLIYLSHTRPDIAYAMSVVSQFMHSPSEDRMNAVIRILRYLKSAPKKGLMFSKHGHLNIDGYTDADWAGSITDRKSTSGYFTFMGGNLVT</sequence>
<dbReference type="AlphaFoldDB" id="A0AAD4VGY6"/>
<dbReference type="GO" id="GO:0015074">
    <property type="term" value="P:DNA integration"/>
    <property type="evidence" value="ECO:0007669"/>
    <property type="project" value="InterPro"/>
</dbReference>
<dbReference type="Pfam" id="PF07727">
    <property type="entry name" value="RVT_2"/>
    <property type="match status" value="1"/>
</dbReference>
<dbReference type="GO" id="GO:0003676">
    <property type="term" value="F:nucleic acid binding"/>
    <property type="evidence" value="ECO:0007669"/>
    <property type="project" value="InterPro"/>
</dbReference>
<dbReference type="PROSITE" id="PS50994">
    <property type="entry name" value="INTEGRASE"/>
    <property type="match status" value="1"/>
</dbReference>
<dbReference type="InterPro" id="IPR012337">
    <property type="entry name" value="RNaseH-like_sf"/>
</dbReference>
<dbReference type="InterPro" id="IPR036397">
    <property type="entry name" value="RNaseH_sf"/>
</dbReference>
<dbReference type="SUPFAM" id="SSF56672">
    <property type="entry name" value="DNA/RNA polymerases"/>
    <property type="match status" value="1"/>
</dbReference>
<dbReference type="Gene3D" id="3.30.420.10">
    <property type="entry name" value="Ribonuclease H-like superfamily/Ribonuclease H"/>
    <property type="match status" value="1"/>
</dbReference>
<keyword evidence="3" id="KW-1185">Reference proteome</keyword>
<evidence type="ECO:0000259" key="1">
    <source>
        <dbReference type="PROSITE" id="PS50994"/>
    </source>
</evidence>
<name>A0AAD4VGY6_PRUDU</name>
<accession>A0AAD4VGY6</accession>
<dbReference type="EMBL" id="JAJFAZ020000006">
    <property type="protein sequence ID" value="KAI5324900.1"/>
    <property type="molecule type" value="Genomic_DNA"/>
</dbReference>
<evidence type="ECO:0000313" key="3">
    <source>
        <dbReference type="Proteomes" id="UP001054821"/>
    </source>
</evidence>
<dbReference type="SUPFAM" id="SSF53098">
    <property type="entry name" value="Ribonuclease H-like"/>
    <property type="match status" value="1"/>
</dbReference>
<proteinExistence type="predicted"/>
<comment type="caution">
    <text evidence="2">The sequence shown here is derived from an EMBL/GenBank/DDBJ whole genome shotgun (WGS) entry which is preliminary data.</text>
</comment>
<dbReference type="InterPro" id="IPR001584">
    <property type="entry name" value="Integrase_cat-core"/>
</dbReference>
<dbReference type="PANTHER" id="PTHR11439">
    <property type="entry name" value="GAG-POL-RELATED RETROTRANSPOSON"/>
    <property type="match status" value="1"/>
</dbReference>
<organism evidence="2 3">
    <name type="scientific">Prunus dulcis</name>
    <name type="common">Almond</name>
    <name type="synonym">Amygdalus dulcis</name>
    <dbReference type="NCBI Taxonomy" id="3755"/>
    <lineage>
        <taxon>Eukaryota</taxon>
        <taxon>Viridiplantae</taxon>
        <taxon>Streptophyta</taxon>
        <taxon>Embryophyta</taxon>
        <taxon>Tracheophyta</taxon>
        <taxon>Spermatophyta</taxon>
        <taxon>Magnoliopsida</taxon>
        <taxon>eudicotyledons</taxon>
        <taxon>Gunneridae</taxon>
        <taxon>Pentapetalae</taxon>
        <taxon>rosids</taxon>
        <taxon>fabids</taxon>
        <taxon>Rosales</taxon>
        <taxon>Rosaceae</taxon>
        <taxon>Amygdaloideae</taxon>
        <taxon>Amygdaleae</taxon>
        <taxon>Prunus</taxon>
    </lineage>
</organism>
<dbReference type="InterPro" id="IPR013103">
    <property type="entry name" value="RVT_2"/>
</dbReference>
<dbReference type="PANTHER" id="PTHR11439:SF467">
    <property type="entry name" value="INTEGRASE CATALYTIC DOMAIN-CONTAINING PROTEIN"/>
    <property type="match status" value="1"/>
</dbReference>
<reference evidence="2 3" key="1">
    <citation type="journal article" date="2022" name="G3 (Bethesda)">
        <title>Whole-genome sequence and methylome profiling of the almond [Prunus dulcis (Mill.) D.A. Webb] cultivar 'Nonpareil'.</title>
        <authorList>
            <person name="D'Amico-Willman K.M."/>
            <person name="Ouma W.Z."/>
            <person name="Meulia T."/>
            <person name="Sideli G.M."/>
            <person name="Gradziel T.M."/>
            <person name="Fresnedo-Ramirez J."/>
        </authorList>
    </citation>
    <scope>NUCLEOTIDE SEQUENCE [LARGE SCALE GENOMIC DNA]</scope>
    <source>
        <strain evidence="2">Clone GOH B32 T37-40</strain>
    </source>
</reference>
<feature type="domain" description="Integrase catalytic" evidence="1">
    <location>
        <begin position="81"/>
        <end position="181"/>
    </location>
</feature>
<gene>
    <name evidence="2" type="ORF">L3X38_033973</name>
</gene>
<evidence type="ECO:0000313" key="2">
    <source>
        <dbReference type="EMBL" id="KAI5324900.1"/>
    </source>
</evidence>
<dbReference type="InterPro" id="IPR043502">
    <property type="entry name" value="DNA/RNA_pol_sf"/>
</dbReference>